<accession>A0A7G8TA13</accession>
<sequence>MGLFDILKCCIPIFKSRKNARKKRSRSSAASIPGRSYSGAGIKKEPLLSLPPIPQEMREDQDSIPQEEAPKEEIVQTAPQQRSVSAAQDTEPQAAGQEAITVLPQPHQPISFRCDDSGKPQKEIKRPETKVQYLIFENPKPTEESKAVVLAFGNIEGGREKAAELIRNAIKANGDQNVKELLDGLEQCGGSCYISSVNALLFFEHAVQRAFEHEIGHSKQSEQLGVDMAKSLDELNSNGIRAMDLHNILFNENKCIQLEPPEELRKCYLKITLTGGEPFYIRVEYVSEALNGVQKQLTDQQARAVPKSLKAKKNIVGLEANKDAVFYQQIFTGIQKTIEDLEKNQIEEVEFFHDGNWTSIFSKKPFSDNSDVKVFLIKEVLDCQLQFIDEILNDIFKNVSVTSPFNIQSLKRDVEYLQSTKQKLSKRIKKLEGDVERLQSTKKSLSEKLDVERLQSEEKKMDKQLFDLEFKLKMLNQRLSQVRQNLKTKKSEYKSKKKKLEENESVKCALKLQGSWHKIKDELDQADQITGPASPLSPSLPPTSLSGKDVADMAPQQNLPEPPQSPSPPSMAHTGGNEHGHFQPLWLLEPTSVAPQQDGGTDVMGPDARSITDMDLGEKSDMREMDKSPETVLSTASEEPDKPKYGEEDSVTDTEDL</sequence>
<evidence type="ECO:0000256" key="1">
    <source>
        <dbReference type="SAM" id="Coils"/>
    </source>
</evidence>
<dbReference type="AlphaFoldDB" id="A0A7G8TA13"/>
<dbReference type="EMBL" id="CP060286">
    <property type="protein sequence ID" value="QNK40454.1"/>
    <property type="molecule type" value="Genomic_DNA"/>
</dbReference>
<name>A0A7G8TA13_9FIRM</name>
<proteinExistence type="predicted"/>
<dbReference type="RefSeq" id="WP_187035681.1">
    <property type="nucleotide sequence ID" value="NZ_CP060286.1"/>
</dbReference>
<feature type="region of interest" description="Disordered" evidence="2">
    <location>
        <begin position="17"/>
        <end position="125"/>
    </location>
</feature>
<feature type="compositionally biased region" description="Basic and acidic residues" evidence="2">
    <location>
        <begin position="610"/>
        <end position="629"/>
    </location>
</feature>
<feature type="coiled-coil region" evidence="1">
    <location>
        <begin position="407"/>
        <end position="503"/>
    </location>
</feature>
<reference evidence="3 4" key="1">
    <citation type="submission" date="2020-08" db="EMBL/GenBank/DDBJ databases">
        <title>The isolate Caproiciproducens sp. 7D4C2 produces n-caproate at mildly acidic conditions from hexoses: genome and rBOX comparison with related strains and chain-elongating bacteria.</title>
        <authorList>
            <person name="Esquivel-Elizondo S."/>
            <person name="Bagci C."/>
            <person name="Temovska M."/>
            <person name="Jeon B.S."/>
            <person name="Bessarab I."/>
            <person name="Williams R.B.H."/>
            <person name="Huson D.H."/>
            <person name="Angenent L.T."/>
        </authorList>
    </citation>
    <scope>NUCLEOTIDE SEQUENCE [LARGE SCALE GENOMIC DNA]</scope>
    <source>
        <strain evidence="3 4">7D4C2</strain>
    </source>
</reference>
<protein>
    <submittedName>
        <fullName evidence="3">Uncharacterized protein</fullName>
    </submittedName>
</protein>
<keyword evidence="1" id="KW-0175">Coiled coil</keyword>
<feature type="compositionally biased region" description="Basic residues" evidence="2">
    <location>
        <begin position="17"/>
        <end position="26"/>
    </location>
</feature>
<feature type="compositionally biased region" description="Polar residues" evidence="2">
    <location>
        <begin position="77"/>
        <end position="91"/>
    </location>
</feature>
<feature type="compositionally biased region" description="Pro residues" evidence="2">
    <location>
        <begin position="560"/>
        <end position="569"/>
    </location>
</feature>
<feature type="compositionally biased region" description="Acidic residues" evidence="2">
    <location>
        <begin position="648"/>
        <end position="657"/>
    </location>
</feature>
<gene>
    <name evidence="3" type="ORF">HCR03_17700</name>
</gene>
<feature type="compositionally biased region" description="Low complexity" evidence="2">
    <location>
        <begin position="532"/>
        <end position="546"/>
    </location>
</feature>
<evidence type="ECO:0000313" key="4">
    <source>
        <dbReference type="Proteomes" id="UP000515909"/>
    </source>
</evidence>
<feature type="compositionally biased region" description="Basic and acidic residues" evidence="2">
    <location>
        <begin position="113"/>
        <end position="125"/>
    </location>
</feature>
<dbReference type="Gene3D" id="1.10.287.1490">
    <property type="match status" value="1"/>
</dbReference>
<dbReference type="KEGG" id="cfem:HCR03_17700"/>
<evidence type="ECO:0000313" key="3">
    <source>
        <dbReference type="EMBL" id="QNK40454.1"/>
    </source>
</evidence>
<evidence type="ECO:0000256" key="2">
    <source>
        <dbReference type="SAM" id="MobiDB-lite"/>
    </source>
</evidence>
<feature type="region of interest" description="Disordered" evidence="2">
    <location>
        <begin position="528"/>
        <end position="657"/>
    </location>
</feature>
<organism evidence="3 4">
    <name type="scientific">Caproicibacter fermentans</name>
    <dbReference type="NCBI Taxonomy" id="2576756"/>
    <lineage>
        <taxon>Bacteria</taxon>
        <taxon>Bacillati</taxon>
        <taxon>Bacillota</taxon>
        <taxon>Clostridia</taxon>
        <taxon>Eubacteriales</taxon>
        <taxon>Acutalibacteraceae</taxon>
        <taxon>Caproicibacter</taxon>
    </lineage>
</organism>
<dbReference type="Proteomes" id="UP000515909">
    <property type="component" value="Chromosome"/>
</dbReference>